<dbReference type="SMART" id="SM00703">
    <property type="entry name" value="NRF"/>
    <property type="match status" value="1"/>
</dbReference>
<feature type="transmembrane region" description="Helical" evidence="1">
    <location>
        <begin position="649"/>
        <end position="671"/>
    </location>
</feature>
<evidence type="ECO:0000256" key="1">
    <source>
        <dbReference type="SAM" id="Phobius"/>
    </source>
</evidence>
<sequence>MKFFKGLPTALLSSFVFLSIISSCRTESIPKAPQNPIEATSLPESIEDPSAAKWKRIDKVARKLSATLVKNVLPFAVRSAGEMNLSSSCSRGLMKFLTGVKQLKLWAIAMLDASGKIPNGMFKGSLNSLGDYDECIETDVPGHFRGQYCLLDIVPPLPKRRRFVPSETIIKEFVNVTDPESAIGKFITFGNHYYHLNFRTSVCVPSTCNGEEIQKISQKVLEQIGLEFSVTVPNCEIKMETFTFSTSEIVIIIVFSLLLFLGLTATITDVWLKLKSDEEFYQETLSFPIRCLLCFSFYTNTVRLLKKDKSPDSIKIFHGMKVITILWVILNHTYYYLNFQAFSELLNAQEMGKEKAFQLIANGFLNVETFFFISAVLVSYGVMNMKEERLNVFLYIFRRFWRLTPPFMFIIAAVYLLPYVGSGPVWKETITDRLAEKCKETWWTNLLYINNFLPNSQMCLQWMWYIPVDTHLYFLSLFVLIPLKKNPRIAFLINGVIFVSGTIISAVLNVHYGLHPTAIYVYNHPEDISYYIERGYFRTYLHCSSYCVGLTVGYLIATRRKFYIPLRVNLIGWLLAFLSALTVLYGVYDWNQGNVPGIVVSTLYTCTNKFVWSLALAWVTFACVTGNGGIATTVLSWEAFVPFGRLTYMAYLVHPIIQLIYIGSTRTLIVANHRTLVFMYFSNVVCAFMCAYVLSLLFESPFMALEKVFFGARSHPREKTTKSKSKNNSDIFCDKKENDCSVSHGDNGICAIKVKYYEGYDA</sequence>
<feature type="transmembrane region" description="Helical" evidence="1">
    <location>
        <begin position="249"/>
        <end position="272"/>
    </location>
</feature>
<feature type="transmembrane region" description="Helical" evidence="1">
    <location>
        <begin position="610"/>
        <end position="637"/>
    </location>
</feature>
<evidence type="ECO:0000259" key="3">
    <source>
        <dbReference type="SMART" id="SM00703"/>
    </source>
</evidence>
<comment type="caution">
    <text evidence="4">The sequence shown here is derived from an EMBL/GenBank/DDBJ whole genome shotgun (WGS) entry which is preliminary data.</text>
</comment>
<name>A0A8X6R016_NEPPI</name>
<feature type="transmembrane region" description="Helical" evidence="1">
    <location>
        <begin position="403"/>
        <end position="421"/>
    </location>
</feature>
<feature type="transmembrane region" description="Helical" evidence="1">
    <location>
        <begin position="677"/>
        <end position="698"/>
    </location>
</feature>
<keyword evidence="1" id="KW-1133">Transmembrane helix</keyword>
<dbReference type="InterPro" id="IPR006621">
    <property type="entry name" value="Nose-resist-to-fluoxetine_N"/>
</dbReference>
<feature type="domain" description="Nose resistant-to-fluoxetine protein N-terminal" evidence="3">
    <location>
        <begin position="86"/>
        <end position="237"/>
    </location>
</feature>
<evidence type="ECO:0000313" key="5">
    <source>
        <dbReference type="Proteomes" id="UP000887013"/>
    </source>
</evidence>
<dbReference type="OrthoDB" id="6424408at2759"/>
<accession>A0A8X6R016</accession>
<proteinExistence type="predicted"/>
<dbReference type="AlphaFoldDB" id="A0A8X6R016"/>
<dbReference type="InterPro" id="IPR002656">
    <property type="entry name" value="Acyl_transf_3_dom"/>
</dbReference>
<dbReference type="Proteomes" id="UP000887013">
    <property type="component" value="Unassembled WGS sequence"/>
</dbReference>
<feature type="transmembrane region" description="Helical" evidence="1">
    <location>
        <begin position="570"/>
        <end position="590"/>
    </location>
</feature>
<dbReference type="Pfam" id="PF20146">
    <property type="entry name" value="NRF"/>
    <property type="match status" value="1"/>
</dbReference>
<feature type="chain" id="PRO_5036478394" evidence="2">
    <location>
        <begin position="27"/>
        <end position="762"/>
    </location>
</feature>
<feature type="transmembrane region" description="Helical" evidence="1">
    <location>
        <begin position="357"/>
        <end position="382"/>
    </location>
</feature>
<feature type="transmembrane region" description="Helical" evidence="1">
    <location>
        <begin position="539"/>
        <end position="558"/>
    </location>
</feature>
<protein>
    <submittedName>
        <fullName evidence="4">Nose resistant to fluoxetine protein 6</fullName>
    </submittedName>
</protein>
<dbReference type="PANTHER" id="PTHR11161">
    <property type="entry name" value="O-ACYLTRANSFERASE"/>
    <property type="match status" value="1"/>
</dbReference>
<evidence type="ECO:0000313" key="4">
    <source>
        <dbReference type="EMBL" id="GFU45828.1"/>
    </source>
</evidence>
<dbReference type="PROSITE" id="PS51257">
    <property type="entry name" value="PROKAR_LIPOPROTEIN"/>
    <property type="match status" value="1"/>
</dbReference>
<keyword evidence="1" id="KW-0472">Membrane</keyword>
<keyword evidence="1" id="KW-0812">Transmembrane</keyword>
<keyword evidence="2" id="KW-0732">Signal</keyword>
<evidence type="ECO:0000256" key="2">
    <source>
        <dbReference type="SAM" id="SignalP"/>
    </source>
</evidence>
<feature type="signal peptide" evidence="2">
    <location>
        <begin position="1"/>
        <end position="26"/>
    </location>
</feature>
<reference evidence="4" key="1">
    <citation type="submission" date="2020-08" db="EMBL/GenBank/DDBJ databases">
        <title>Multicomponent nature underlies the extraordinary mechanical properties of spider dragline silk.</title>
        <authorList>
            <person name="Kono N."/>
            <person name="Nakamura H."/>
            <person name="Mori M."/>
            <person name="Yoshida Y."/>
            <person name="Ohtoshi R."/>
            <person name="Malay A.D."/>
            <person name="Moran D.A.P."/>
            <person name="Tomita M."/>
            <person name="Numata K."/>
            <person name="Arakawa K."/>
        </authorList>
    </citation>
    <scope>NUCLEOTIDE SEQUENCE</scope>
</reference>
<dbReference type="Pfam" id="PF01757">
    <property type="entry name" value="Acyl_transf_3"/>
    <property type="match status" value="1"/>
</dbReference>
<feature type="transmembrane region" description="Helical" evidence="1">
    <location>
        <begin position="316"/>
        <end position="337"/>
    </location>
</feature>
<keyword evidence="5" id="KW-1185">Reference proteome</keyword>
<gene>
    <name evidence="4" type="primary">nrf-6</name>
    <name evidence="4" type="ORF">NPIL_434661</name>
</gene>
<feature type="transmembrane region" description="Helical" evidence="1">
    <location>
        <begin position="462"/>
        <end position="483"/>
    </location>
</feature>
<dbReference type="PANTHER" id="PTHR11161:SF0">
    <property type="entry name" value="O-ACYLTRANSFERASE LIKE PROTEIN"/>
    <property type="match status" value="1"/>
</dbReference>
<dbReference type="EMBL" id="BMAW01036788">
    <property type="protein sequence ID" value="GFU45828.1"/>
    <property type="molecule type" value="Genomic_DNA"/>
</dbReference>
<dbReference type="InterPro" id="IPR052728">
    <property type="entry name" value="O2_lipid_transport_reg"/>
</dbReference>
<dbReference type="GO" id="GO:0016747">
    <property type="term" value="F:acyltransferase activity, transferring groups other than amino-acyl groups"/>
    <property type="evidence" value="ECO:0007669"/>
    <property type="project" value="InterPro"/>
</dbReference>
<organism evidence="4 5">
    <name type="scientific">Nephila pilipes</name>
    <name type="common">Giant wood spider</name>
    <name type="synonym">Nephila maculata</name>
    <dbReference type="NCBI Taxonomy" id="299642"/>
    <lineage>
        <taxon>Eukaryota</taxon>
        <taxon>Metazoa</taxon>
        <taxon>Ecdysozoa</taxon>
        <taxon>Arthropoda</taxon>
        <taxon>Chelicerata</taxon>
        <taxon>Arachnida</taxon>
        <taxon>Araneae</taxon>
        <taxon>Araneomorphae</taxon>
        <taxon>Entelegynae</taxon>
        <taxon>Araneoidea</taxon>
        <taxon>Nephilidae</taxon>
        <taxon>Nephila</taxon>
    </lineage>
</organism>
<feature type="transmembrane region" description="Helical" evidence="1">
    <location>
        <begin position="490"/>
        <end position="512"/>
    </location>
</feature>